<evidence type="ECO:0000313" key="1">
    <source>
        <dbReference type="EMBL" id="KAI0049611.1"/>
    </source>
</evidence>
<keyword evidence="2" id="KW-1185">Reference proteome</keyword>
<dbReference type="Proteomes" id="UP000814033">
    <property type="component" value="Unassembled WGS sequence"/>
</dbReference>
<name>A0ACB8S0I5_9AGAM</name>
<proteinExistence type="predicted"/>
<protein>
    <submittedName>
        <fullName evidence="1">Uncharacterized protein</fullName>
    </submittedName>
</protein>
<sequence length="223" mass="24179">MLSSATLTRSQFQQACKAFIAKYSRSTSSDFIEGRLHGWSWAEHPTAPGFGFMSRLVLLSWSDTASEPDLDAGEVGVAEVTDDAARSLPVSSEALTCYQTVVFSPTYQVPAFYFQIHDSKGSPLALREVPKTSLLFGHAIPPCDTTSFGMTPQESTFPVLSQGEHPTLGTPSWYMHPCGMPSAMGGLAAEMTAEDAGGSEEDATLRWLEAWFMVLGNLVDLRV</sequence>
<gene>
    <name evidence="1" type="ORF">FA95DRAFT_1537896</name>
</gene>
<dbReference type="EMBL" id="MU275871">
    <property type="protein sequence ID" value="KAI0049611.1"/>
    <property type="molecule type" value="Genomic_DNA"/>
</dbReference>
<accession>A0ACB8S0I5</accession>
<reference evidence="1" key="2">
    <citation type="journal article" date="2022" name="New Phytol.">
        <title>Evolutionary transition to the ectomycorrhizal habit in the genomes of a hyperdiverse lineage of mushroom-forming fungi.</title>
        <authorList>
            <person name="Looney B."/>
            <person name="Miyauchi S."/>
            <person name="Morin E."/>
            <person name="Drula E."/>
            <person name="Courty P.E."/>
            <person name="Kohler A."/>
            <person name="Kuo A."/>
            <person name="LaButti K."/>
            <person name="Pangilinan J."/>
            <person name="Lipzen A."/>
            <person name="Riley R."/>
            <person name="Andreopoulos W."/>
            <person name="He G."/>
            <person name="Johnson J."/>
            <person name="Nolan M."/>
            <person name="Tritt A."/>
            <person name="Barry K.W."/>
            <person name="Grigoriev I.V."/>
            <person name="Nagy L.G."/>
            <person name="Hibbett D."/>
            <person name="Henrissat B."/>
            <person name="Matheny P.B."/>
            <person name="Labbe J."/>
            <person name="Martin F.M."/>
        </authorList>
    </citation>
    <scope>NUCLEOTIDE SEQUENCE</scope>
    <source>
        <strain evidence="1">FP105234-sp</strain>
    </source>
</reference>
<comment type="caution">
    <text evidence="1">The sequence shown here is derived from an EMBL/GenBank/DDBJ whole genome shotgun (WGS) entry which is preliminary data.</text>
</comment>
<reference evidence="1" key="1">
    <citation type="submission" date="2021-02" db="EMBL/GenBank/DDBJ databases">
        <authorList>
            <consortium name="DOE Joint Genome Institute"/>
            <person name="Ahrendt S."/>
            <person name="Looney B.P."/>
            <person name="Miyauchi S."/>
            <person name="Morin E."/>
            <person name="Drula E."/>
            <person name="Courty P.E."/>
            <person name="Chicoki N."/>
            <person name="Fauchery L."/>
            <person name="Kohler A."/>
            <person name="Kuo A."/>
            <person name="Labutti K."/>
            <person name="Pangilinan J."/>
            <person name="Lipzen A."/>
            <person name="Riley R."/>
            <person name="Andreopoulos W."/>
            <person name="He G."/>
            <person name="Johnson J."/>
            <person name="Barry K.W."/>
            <person name="Grigoriev I.V."/>
            <person name="Nagy L."/>
            <person name="Hibbett D."/>
            <person name="Henrissat B."/>
            <person name="Matheny P.B."/>
            <person name="Labbe J."/>
            <person name="Martin F."/>
        </authorList>
    </citation>
    <scope>NUCLEOTIDE SEQUENCE</scope>
    <source>
        <strain evidence="1">FP105234-sp</strain>
    </source>
</reference>
<organism evidence="1 2">
    <name type="scientific">Auriscalpium vulgare</name>
    <dbReference type="NCBI Taxonomy" id="40419"/>
    <lineage>
        <taxon>Eukaryota</taxon>
        <taxon>Fungi</taxon>
        <taxon>Dikarya</taxon>
        <taxon>Basidiomycota</taxon>
        <taxon>Agaricomycotina</taxon>
        <taxon>Agaricomycetes</taxon>
        <taxon>Russulales</taxon>
        <taxon>Auriscalpiaceae</taxon>
        <taxon>Auriscalpium</taxon>
    </lineage>
</organism>
<evidence type="ECO:0000313" key="2">
    <source>
        <dbReference type="Proteomes" id="UP000814033"/>
    </source>
</evidence>